<dbReference type="SUPFAM" id="SSF103473">
    <property type="entry name" value="MFS general substrate transporter"/>
    <property type="match status" value="1"/>
</dbReference>
<dbReference type="PANTHER" id="PTHR23507:SF1">
    <property type="entry name" value="FI18259P1-RELATED"/>
    <property type="match status" value="1"/>
</dbReference>
<evidence type="ECO:0000256" key="6">
    <source>
        <dbReference type="SAM" id="Phobius"/>
    </source>
</evidence>
<feature type="transmembrane region" description="Helical" evidence="6">
    <location>
        <begin position="227"/>
        <end position="246"/>
    </location>
</feature>
<evidence type="ECO:0000313" key="8">
    <source>
        <dbReference type="Proteomes" id="UP000186922"/>
    </source>
</evidence>
<feature type="transmembrane region" description="Helical" evidence="6">
    <location>
        <begin position="73"/>
        <end position="95"/>
    </location>
</feature>
<feature type="compositionally biased region" description="Basic and acidic residues" evidence="5">
    <location>
        <begin position="1"/>
        <end position="11"/>
    </location>
</feature>
<evidence type="ECO:0000256" key="4">
    <source>
        <dbReference type="ARBA" id="ARBA00023136"/>
    </source>
</evidence>
<dbReference type="Gene3D" id="1.20.1250.20">
    <property type="entry name" value="MFS general substrate transporter like domains"/>
    <property type="match status" value="1"/>
</dbReference>
<feature type="transmembrane region" description="Helical" evidence="6">
    <location>
        <begin position="165"/>
        <end position="185"/>
    </location>
</feature>
<evidence type="ECO:0008006" key="9">
    <source>
        <dbReference type="Google" id="ProtNLM"/>
    </source>
</evidence>
<feature type="transmembrane region" description="Helical" evidence="6">
    <location>
        <begin position="191"/>
        <end position="215"/>
    </location>
</feature>
<dbReference type="Proteomes" id="UP000186922">
    <property type="component" value="Unassembled WGS sequence"/>
</dbReference>
<sequence>MNAAEGLRDPEAFATGHSVVDDNEPSSPKLLLSDDIPKVQTVAADDLPYVYNTVSPASKWTTFFSVIYPSMRLAPATVMVALCFGMFGPFMTELIKNRVCEVKLNYSEALCANINDAQYSTFATEVKKETAEYNLWTDLIAGVPPMIIAPFVGSWSDVFGRKLPMAIPLFGMGASAVYLSVLANYKLHPDFILFQPVIPALTGAHGIMLMAMFSYMCDYSTEKTRSINFAIFEGIMGISGSLGSVMGGKVYQYWDHAAPFYLSSILFMAAGLYCLFFLHDRIQPDNKEERTLSSLLSWENFRDSVETLRKKRAGNTRGHIWLLLLCFVLAVTVTLADVNVLQLVLEFQPFNWTVVKYAVFSGISGASASVAMILSMWFFRQYLGLPDTITGIIATVSVFLYYLGFGLAWLDWMVYLAATLGVFRNMVVPCLRSYLCGLVAHSENGKLLSFMSVLTSFTPLAGSAVFNMVYAQTNSWMPGLCMLVAAAMMVPVGIGLLYVHMVRKKVVYVSDEKEFILPTDFVTKI</sequence>
<feature type="transmembrane region" description="Helical" evidence="6">
    <location>
        <begin position="391"/>
        <end position="409"/>
    </location>
</feature>
<keyword evidence="8" id="KW-1185">Reference proteome</keyword>
<dbReference type="AlphaFoldDB" id="A0A1D1VTR1"/>
<feature type="region of interest" description="Disordered" evidence="5">
    <location>
        <begin position="1"/>
        <end position="26"/>
    </location>
</feature>
<comment type="subcellular location">
    <subcellularLocation>
        <location evidence="1">Membrane</location>
        <topology evidence="1">Multi-pass membrane protein</topology>
    </subcellularLocation>
</comment>
<dbReference type="InterPro" id="IPR011701">
    <property type="entry name" value="MFS"/>
</dbReference>
<dbReference type="EMBL" id="BDGG01000011">
    <property type="protein sequence ID" value="GAV04912.1"/>
    <property type="molecule type" value="Genomic_DNA"/>
</dbReference>
<keyword evidence="3 6" id="KW-1133">Transmembrane helix</keyword>
<dbReference type="GO" id="GO:0022857">
    <property type="term" value="F:transmembrane transporter activity"/>
    <property type="evidence" value="ECO:0007669"/>
    <property type="project" value="InterPro"/>
</dbReference>
<comment type="caution">
    <text evidence="7">The sequence shown here is derived from an EMBL/GenBank/DDBJ whole genome shotgun (WGS) entry which is preliminary data.</text>
</comment>
<evidence type="ECO:0000256" key="3">
    <source>
        <dbReference type="ARBA" id="ARBA00022989"/>
    </source>
</evidence>
<dbReference type="GO" id="GO:0016020">
    <property type="term" value="C:membrane"/>
    <property type="evidence" value="ECO:0007669"/>
    <property type="project" value="UniProtKB-SubCell"/>
</dbReference>
<evidence type="ECO:0000256" key="2">
    <source>
        <dbReference type="ARBA" id="ARBA00022692"/>
    </source>
</evidence>
<feature type="transmembrane region" description="Helical" evidence="6">
    <location>
        <begin position="357"/>
        <end position="379"/>
    </location>
</feature>
<dbReference type="OrthoDB" id="3026777at2759"/>
<dbReference type="PANTHER" id="PTHR23507">
    <property type="entry name" value="ZGC:174356"/>
    <property type="match status" value="1"/>
</dbReference>
<proteinExistence type="predicted"/>
<keyword evidence="2 6" id="KW-0812">Transmembrane</keyword>
<organism evidence="7 8">
    <name type="scientific">Ramazzottius varieornatus</name>
    <name type="common">Water bear</name>
    <name type="synonym">Tardigrade</name>
    <dbReference type="NCBI Taxonomy" id="947166"/>
    <lineage>
        <taxon>Eukaryota</taxon>
        <taxon>Metazoa</taxon>
        <taxon>Ecdysozoa</taxon>
        <taxon>Tardigrada</taxon>
        <taxon>Eutardigrada</taxon>
        <taxon>Parachela</taxon>
        <taxon>Hypsibioidea</taxon>
        <taxon>Ramazzottiidae</taxon>
        <taxon>Ramazzottius</taxon>
    </lineage>
</organism>
<feature type="transmembrane region" description="Helical" evidence="6">
    <location>
        <begin position="447"/>
        <end position="470"/>
    </location>
</feature>
<protein>
    <recommendedName>
        <fullName evidence="9">Major facilitator superfamily (MFS) profile domain-containing protein</fullName>
    </recommendedName>
</protein>
<evidence type="ECO:0000256" key="5">
    <source>
        <dbReference type="SAM" id="MobiDB-lite"/>
    </source>
</evidence>
<feature type="transmembrane region" description="Helical" evidence="6">
    <location>
        <begin position="320"/>
        <end position="345"/>
    </location>
</feature>
<dbReference type="Pfam" id="PF07690">
    <property type="entry name" value="MFS_1"/>
    <property type="match status" value="1"/>
</dbReference>
<reference evidence="7 8" key="1">
    <citation type="journal article" date="2016" name="Nat. Commun.">
        <title>Extremotolerant tardigrade genome and improved radiotolerance of human cultured cells by tardigrade-unique protein.</title>
        <authorList>
            <person name="Hashimoto T."/>
            <person name="Horikawa D.D."/>
            <person name="Saito Y."/>
            <person name="Kuwahara H."/>
            <person name="Kozuka-Hata H."/>
            <person name="Shin-I T."/>
            <person name="Minakuchi Y."/>
            <person name="Ohishi K."/>
            <person name="Motoyama A."/>
            <person name="Aizu T."/>
            <person name="Enomoto A."/>
            <person name="Kondo K."/>
            <person name="Tanaka S."/>
            <person name="Hara Y."/>
            <person name="Koshikawa S."/>
            <person name="Sagara H."/>
            <person name="Miura T."/>
            <person name="Yokobori S."/>
            <person name="Miyagawa K."/>
            <person name="Suzuki Y."/>
            <person name="Kubo T."/>
            <person name="Oyama M."/>
            <person name="Kohara Y."/>
            <person name="Fujiyama A."/>
            <person name="Arakawa K."/>
            <person name="Katayama T."/>
            <person name="Toyoda A."/>
            <person name="Kunieda T."/>
        </authorList>
    </citation>
    <scope>NUCLEOTIDE SEQUENCE [LARGE SCALE GENOMIC DNA]</scope>
    <source>
        <strain evidence="7 8">YOKOZUNA-1</strain>
    </source>
</reference>
<dbReference type="InterPro" id="IPR036259">
    <property type="entry name" value="MFS_trans_sf"/>
</dbReference>
<evidence type="ECO:0000313" key="7">
    <source>
        <dbReference type="EMBL" id="GAV04912.1"/>
    </source>
</evidence>
<name>A0A1D1VTR1_RAMVA</name>
<keyword evidence="4 6" id="KW-0472">Membrane</keyword>
<gene>
    <name evidence="7" type="primary">RvY_15114-1</name>
    <name evidence="7" type="synonym">RvY_15114.1</name>
    <name evidence="7" type="ORF">RvY_15114</name>
</gene>
<evidence type="ECO:0000256" key="1">
    <source>
        <dbReference type="ARBA" id="ARBA00004141"/>
    </source>
</evidence>
<feature type="transmembrane region" description="Helical" evidence="6">
    <location>
        <begin position="258"/>
        <end position="278"/>
    </location>
</feature>
<accession>A0A1D1VTR1</accession>
<feature type="transmembrane region" description="Helical" evidence="6">
    <location>
        <begin position="415"/>
        <end position="435"/>
    </location>
</feature>
<feature type="transmembrane region" description="Helical" evidence="6">
    <location>
        <begin position="476"/>
        <end position="499"/>
    </location>
</feature>